<organism evidence="1 2">
    <name type="scientific">Actinomadura verrucosospora</name>
    <dbReference type="NCBI Taxonomy" id="46165"/>
    <lineage>
        <taxon>Bacteria</taxon>
        <taxon>Bacillati</taxon>
        <taxon>Actinomycetota</taxon>
        <taxon>Actinomycetes</taxon>
        <taxon>Streptosporangiales</taxon>
        <taxon>Thermomonosporaceae</taxon>
        <taxon>Actinomadura</taxon>
    </lineage>
</organism>
<dbReference type="AlphaFoldDB" id="A0A7D4ARB9"/>
<protein>
    <submittedName>
        <fullName evidence="1">Uncharacterized protein</fullName>
    </submittedName>
</protein>
<accession>A0A7D4ARB9</accession>
<proteinExistence type="predicted"/>
<keyword evidence="2" id="KW-1185">Reference proteome</keyword>
<gene>
    <name evidence="1" type="ORF">ACTIVE_6357</name>
</gene>
<evidence type="ECO:0000313" key="1">
    <source>
        <dbReference type="EMBL" id="QKG24708.1"/>
    </source>
</evidence>
<name>A0A7D4ARB9_ACTVE</name>
<reference evidence="1 2" key="1">
    <citation type="submission" date="2020-05" db="EMBL/GenBank/DDBJ databases">
        <title>Actinomadura verrucosospora NRRL-B18236 (PFL_A860) Genome sequencing and assembly.</title>
        <authorList>
            <person name="Samborskyy M."/>
        </authorList>
    </citation>
    <scope>NUCLEOTIDE SEQUENCE [LARGE SCALE GENOMIC DNA]</scope>
    <source>
        <strain evidence="1 2">NRRL:B18236</strain>
    </source>
</reference>
<evidence type="ECO:0000313" key="2">
    <source>
        <dbReference type="Proteomes" id="UP000501240"/>
    </source>
</evidence>
<dbReference type="Proteomes" id="UP000501240">
    <property type="component" value="Chromosome"/>
</dbReference>
<dbReference type="RefSeq" id="WP_173098468.1">
    <property type="nucleotide sequence ID" value="NZ_CP053892.1"/>
</dbReference>
<dbReference type="EMBL" id="CP053892">
    <property type="protein sequence ID" value="QKG24708.1"/>
    <property type="molecule type" value="Genomic_DNA"/>
</dbReference>
<sequence length="108" mass="11558">MAPPETEYDKKGLLAEAHMWDGQATLLAKFNTEASSMTIEADGGRAFGDCVDLYRQNQQEIVRFTSQGTKVMEQITSALAGAARKYGATEEEIKAAIKNVGGRGSGGN</sequence>